<feature type="transmembrane region" description="Helical" evidence="5">
    <location>
        <begin position="236"/>
        <end position="255"/>
    </location>
</feature>
<evidence type="ECO:0000256" key="4">
    <source>
        <dbReference type="ARBA" id="ARBA00023136"/>
    </source>
</evidence>
<dbReference type="InterPro" id="IPR007016">
    <property type="entry name" value="O-antigen_ligase-rel_domated"/>
</dbReference>
<feature type="domain" description="O-antigen ligase-related" evidence="6">
    <location>
        <begin position="199"/>
        <end position="319"/>
    </location>
</feature>
<comment type="subcellular location">
    <subcellularLocation>
        <location evidence="1">Membrane</location>
        <topology evidence="1">Multi-pass membrane protein</topology>
    </subcellularLocation>
</comment>
<keyword evidence="3 5" id="KW-1133">Transmembrane helix</keyword>
<evidence type="ECO:0000256" key="5">
    <source>
        <dbReference type="SAM" id="Phobius"/>
    </source>
</evidence>
<gene>
    <name evidence="7" type="ORF">I8J29_11980</name>
</gene>
<evidence type="ECO:0000256" key="1">
    <source>
        <dbReference type="ARBA" id="ARBA00004141"/>
    </source>
</evidence>
<feature type="transmembrane region" description="Helical" evidence="5">
    <location>
        <begin position="350"/>
        <end position="370"/>
    </location>
</feature>
<dbReference type="Proteomes" id="UP000670947">
    <property type="component" value="Unassembled WGS sequence"/>
</dbReference>
<accession>A0ABS3W9C6</accession>
<protein>
    <submittedName>
        <fullName evidence="7">O-antigen ligase family protein</fullName>
    </submittedName>
</protein>
<dbReference type="GO" id="GO:0016874">
    <property type="term" value="F:ligase activity"/>
    <property type="evidence" value="ECO:0007669"/>
    <property type="project" value="UniProtKB-KW"/>
</dbReference>
<proteinExistence type="predicted"/>
<comment type="caution">
    <text evidence="7">The sequence shown here is derived from an EMBL/GenBank/DDBJ whole genome shotgun (WGS) entry which is preliminary data.</text>
</comment>
<name>A0ABS3W9C6_9BACL</name>
<dbReference type="RefSeq" id="WP_208847844.1">
    <property type="nucleotide sequence ID" value="NZ_JAGGDJ010000006.1"/>
</dbReference>
<feature type="transmembrane region" description="Helical" evidence="5">
    <location>
        <begin position="171"/>
        <end position="188"/>
    </location>
</feature>
<evidence type="ECO:0000256" key="2">
    <source>
        <dbReference type="ARBA" id="ARBA00022692"/>
    </source>
</evidence>
<feature type="transmembrane region" description="Helical" evidence="5">
    <location>
        <begin position="57"/>
        <end position="77"/>
    </location>
</feature>
<evidence type="ECO:0000256" key="3">
    <source>
        <dbReference type="ARBA" id="ARBA00022989"/>
    </source>
</evidence>
<dbReference type="Pfam" id="PF04932">
    <property type="entry name" value="Wzy_C"/>
    <property type="match status" value="1"/>
</dbReference>
<keyword evidence="7" id="KW-0436">Ligase</keyword>
<evidence type="ECO:0000313" key="8">
    <source>
        <dbReference type="Proteomes" id="UP000670947"/>
    </source>
</evidence>
<feature type="transmembrane region" description="Helical" evidence="5">
    <location>
        <begin position="200"/>
        <end position="229"/>
    </location>
</feature>
<keyword evidence="2 5" id="KW-0812">Transmembrane</keyword>
<keyword evidence="8" id="KW-1185">Reference proteome</keyword>
<feature type="transmembrane region" description="Helical" evidence="5">
    <location>
        <begin position="28"/>
        <end position="50"/>
    </location>
</feature>
<organism evidence="7 8">
    <name type="scientific">Paenibacillus artemisiicola</name>
    <dbReference type="NCBI Taxonomy" id="1172618"/>
    <lineage>
        <taxon>Bacteria</taxon>
        <taxon>Bacillati</taxon>
        <taxon>Bacillota</taxon>
        <taxon>Bacilli</taxon>
        <taxon>Bacillales</taxon>
        <taxon>Paenibacillaceae</taxon>
        <taxon>Paenibacillus</taxon>
    </lineage>
</organism>
<dbReference type="EMBL" id="JAGGDJ010000006">
    <property type="protein sequence ID" value="MBO7744917.1"/>
    <property type="molecule type" value="Genomic_DNA"/>
</dbReference>
<feature type="transmembrane region" description="Helical" evidence="5">
    <location>
        <begin position="382"/>
        <end position="408"/>
    </location>
</feature>
<feature type="transmembrane region" description="Helical" evidence="5">
    <location>
        <begin position="286"/>
        <end position="310"/>
    </location>
</feature>
<reference evidence="7 8" key="1">
    <citation type="submission" date="2021-03" db="EMBL/GenBank/DDBJ databases">
        <title>Paenibacillus artemisicola MWE-103 whole genome sequence.</title>
        <authorList>
            <person name="Ham Y.J."/>
        </authorList>
    </citation>
    <scope>NUCLEOTIDE SEQUENCE [LARGE SCALE GENOMIC DNA]</scope>
    <source>
        <strain evidence="7 8">MWE-103</strain>
    </source>
</reference>
<evidence type="ECO:0000313" key="7">
    <source>
        <dbReference type="EMBL" id="MBO7744917.1"/>
    </source>
</evidence>
<sequence>MVRKLIIVLFLFSIAVISYDSLPYFHFSVYRPLSMFSMFAASFLLLFTGYRFKTGDYFLVAFAMYSVAHSLIVSVGYGDTGSSFKHVITLLFGLSMYRTSVYIAEQTKEDPELIGWIAKSLMVAFIPPIFAGFLQLMDSLVLHSGFSMPFTGLFSEKVYKGRIQLLSGEPSWGAIHMLSGGLLMFFLYKRGFRKQLPLLIGTAVLLVLSFSAYAYSVLLTAMLIYVLIANKNRGKMLLVLGVCVLVVAVGVPYLLETFHVSGYFTERFQFNFNHLIKTDNSMFIRVYFPAIGFIEFAQHPVFGVGGGFYYREFADLLLRHFSDGLKFKEVADLVFDRPDMATSRNLLSKVFAEEGLIGAVLIGGFMAAILKSAGKSPYAKFAFALCVALVMNFDSYSFVNFWLLIGFIRGGFFQERPAVLAAASDTQSMKGMKRIA</sequence>
<keyword evidence="4 5" id="KW-0472">Membrane</keyword>
<evidence type="ECO:0000259" key="6">
    <source>
        <dbReference type="Pfam" id="PF04932"/>
    </source>
</evidence>